<dbReference type="InterPro" id="IPR052386">
    <property type="entry name" value="GPSM"/>
</dbReference>
<comment type="caution">
    <text evidence="4">The sequence shown here is derived from an EMBL/GenBank/DDBJ whole genome shotgun (WGS) entry which is preliminary data.</text>
</comment>
<keyword evidence="2" id="KW-0963">Cytoplasm</keyword>
<dbReference type="GO" id="GO:0005938">
    <property type="term" value="C:cell cortex"/>
    <property type="evidence" value="ECO:0007669"/>
    <property type="project" value="TreeGrafter"/>
</dbReference>
<dbReference type="GO" id="GO:0001965">
    <property type="term" value="F:G-protein alpha-subunit binding"/>
    <property type="evidence" value="ECO:0007669"/>
    <property type="project" value="TreeGrafter"/>
</dbReference>
<dbReference type="SUPFAM" id="SSF48452">
    <property type="entry name" value="TPR-like"/>
    <property type="match status" value="1"/>
</dbReference>
<comment type="subcellular location">
    <subcellularLocation>
        <location evidence="1">Cytoplasm</location>
    </subcellularLocation>
</comment>
<evidence type="ECO:0000313" key="5">
    <source>
        <dbReference type="Proteomes" id="UP000593567"/>
    </source>
</evidence>
<sequence length="77" mass="8703">MEGSCLQLALEGERLCKSGDCINGVQFFEAAVKSGTDDLKVLSAIYSQLGNAYFYLQQYEKAFEFHKHDLTLTRYVV</sequence>
<dbReference type="AlphaFoldDB" id="A0A7J7KG32"/>
<dbReference type="EMBL" id="VXIV02000609">
    <property type="protein sequence ID" value="KAF6037185.1"/>
    <property type="molecule type" value="Genomic_DNA"/>
</dbReference>
<name>A0A7J7KG32_BUGNE</name>
<dbReference type="PANTHER" id="PTHR45954:SF1">
    <property type="entry name" value="LD33695P"/>
    <property type="match status" value="1"/>
</dbReference>
<protein>
    <submittedName>
        <fullName evidence="4">GPSM2</fullName>
    </submittedName>
</protein>
<dbReference type="OrthoDB" id="286233at2759"/>
<reference evidence="4" key="1">
    <citation type="submission" date="2020-06" db="EMBL/GenBank/DDBJ databases">
        <title>Draft genome of Bugula neritina, a colonial animal packing powerful symbionts and potential medicines.</title>
        <authorList>
            <person name="Rayko M."/>
        </authorList>
    </citation>
    <scope>NUCLEOTIDE SEQUENCE [LARGE SCALE GENOMIC DNA]</scope>
    <source>
        <strain evidence="4">Kwan_BN1</strain>
    </source>
</reference>
<dbReference type="PANTHER" id="PTHR45954">
    <property type="entry name" value="LD33695P"/>
    <property type="match status" value="1"/>
</dbReference>
<organism evidence="4 5">
    <name type="scientific">Bugula neritina</name>
    <name type="common">Brown bryozoan</name>
    <name type="synonym">Sertularia neritina</name>
    <dbReference type="NCBI Taxonomy" id="10212"/>
    <lineage>
        <taxon>Eukaryota</taxon>
        <taxon>Metazoa</taxon>
        <taxon>Spiralia</taxon>
        <taxon>Lophotrochozoa</taxon>
        <taxon>Bryozoa</taxon>
        <taxon>Gymnolaemata</taxon>
        <taxon>Cheilostomatida</taxon>
        <taxon>Flustrina</taxon>
        <taxon>Buguloidea</taxon>
        <taxon>Bugulidae</taxon>
        <taxon>Bugula</taxon>
    </lineage>
</organism>
<evidence type="ECO:0000256" key="2">
    <source>
        <dbReference type="ARBA" id="ARBA00022490"/>
    </source>
</evidence>
<accession>A0A7J7KG32</accession>
<keyword evidence="3" id="KW-0677">Repeat</keyword>
<dbReference type="Gene3D" id="1.25.40.10">
    <property type="entry name" value="Tetratricopeptide repeat domain"/>
    <property type="match status" value="1"/>
</dbReference>
<dbReference type="GO" id="GO:0005092">
    <property type="term" value="F:GDP-dissociation inhibitor activity"/>
    <property type="evidence" value="ECO:0007669"/>
    <property type="project" value="TreeGrafter"/>
</dbReference>
<dbReference type="GO" id="GO:0000132">
    <property type="term" value="P:establishment of mitotic spindle orientation"/>
    <property type="evidence" value="ECO:0007669"/>
    <property type="project" value="TreeGrafter"/>
</dbReference>
<proteinExistence type="predicted"/>
<evidence type="ECO:0000313" key="4">
    <source>
        <dbReference type="EMBL" id="KAF6037185.1"/>
    </source>
</evidence>
<dbReference type="Proteomes" id="UP000593567">
    <property type="component" value="Unassembled WGS sequence"/>
</dbReference>
<evidence type="ECO:0000256" key="1">
    <source>
        <dbReference type="ARBA" id="ARBA00004496"/>
    </source>
</evidence>
<gene>
    <name evidence="4" type="ORF">EB796_004509</name>
</gene>
<keyword evidence="5" id="KW-1185">Reference proteome</keyword>
<dbReference type="InterPro" id="IPR011990">
    <property type="entry name" value="TPR-like_helical_dom_sf"/>
</dbReference>
<evidence type="ECO:0000256" key="3">
    <source>
        <dbReference type="ARBA" id="ARBA00022737"/>
    </source>
</evidence>